<dbReference type="Pfam" id="PF02086">
    <property type="entry name" value="MethyltransfD12"/>
    <property type="match status" value="1"/>
</dbReference>
<dbReference type="Proteomes" id="UP000446348">
    <property type="component" value="Unassembled WGS sequence"/>
</dbReference>
<name>A0A845RKB1_9FIRM</name>
<dbReference type="SUPFAM" id="SSF53335">
    <property type="entry name" value="S-adenosyl-L-methionine-dependent methyltransferases"/>
    <property type="match status" value="1"/>
</dbReference>
<dbReference type="PROSITE" id="PS00092">
    <property type="entry name" value="N6_MTASE"/>
    <property type="match status" value="1"/>
</dbReference>
<dbReference type="InterPro" id="IPR012263">
    <property type="entry name" value="M_m6A_EcoRV"/>
</dbReference>
<reference evidence="7 8" key="1">
    <citation type="submission" date="2018-08" db="EMBL/GenBank/DDBJ databases">
        <title>Murine metabolic-syndrome-specific gut microbial biobank.</title>
        <authorList>
            <person name="Liu C."/>
        </authorList>
    </citation>
    <scope>NUCLEOTIDE SEQUENCE [LARGE SCALE GENOMIC DNA]</scope>
    <source>
        <strain evidence="7 8">X69</strain>
    </source>
</reference>
<dbReference type="PIRSF" id="PIRSF000398">
    <property type="entry name" value="M_m6A_EcoRV"/>
    <property type="match status" value="1"/>
</dbReference>
<keyword evidence="3" id="KW-0808">Transferase</keyword>
<dbReference type="InterPro" id="IPR002052">
    <property type="entry name" value="DNA_methylase_N6_adenine_CS"/>
</dbReference>
<organism evidence="7 8">
    <name type="scientific">Anaerotruncus colihominis</name>
    <dbReference type="NCBI Taxonomy" id="169435"/>
    <lineage>
        <taxon>Bacteria</taxon>
        <taxon>Bacillati</taxon>
        <taxon>Bacillota</taxon>
        <taxon>Clostridia</taxon>
        <taxon>Eubacteriales</taxon>
        <taxon>Oscillospiraceae</taxon>
        <taxon>Anaerotruncus</taxon>
    </lineage>
</organism>
<sequence>MARPFFPWVGSKEKLLPCIRRIMPEKLSQYVEPFGGSGAVLLSMKPRPGRLDIYNDSNAELVNLFCCVKERSNALLRELQFFPLHSREEFEWYKNFLEHRAVFLENIEAELAVLEDRDCFTEEQAAILAPILRERARLYDVHRAAAYFKRVWGSFSGTANSFGIKPLKLKDALERLAEAAKRLEDAVIENKDAVKLILDRDRPDGLIYCDPPYYDAEQYYDAAFSAEDHARLHGALKECKGYIIVSYNNCEEIRRLYSGFYQLSFTRQNPMAQQAGAVYEELLMTNYDPRPFAGQATLFDSPLEFGGMRLSHIPEKPLKII</sequence>
<evidence type="ECO:0000256" key="4">
    <source>
        <dbReference type="ARBA" id="ARBA00022691"/>
    </source>
</evidence>
<dbReference type="InterPro" id="IPR012327">
    <property type="entry name" value="MeTrfase_D12"/>
</dbReference>
<dbReference type="PRINTS" id="PR00505">
    <property type="entry name" value="D12N6MTFRASE"/>
</dbReference>
<dbReference type="Gene3D" id="3.40.50.150">
    <property type="entry name" value="Vaccinia Virus protein VP39"/>
    <property type="match status" value="2"/>
</dbReference>
<dbReference type="GO" id="GO:0043565">
    <property type="term" value="F:sequence-specific DNA binding"/>
    <property type="evidence" value="ECO:0007669"/>
    <property type="project" value="TreeGrafter"/>
</dbReference>
<keyword evidence="2 7" id="KW-0489">Methyltransferase</keyword>
<proteinExistence type="predicted"/>
<evidence type="ECO:0000313" key="7">
    <source>
        <dbReference type="EMBL" id="NBI79211.1"/>
    </source>
</evidence>
<evidence type="ECO:0000256" key="6">
    <source>
        <dbReference type="PIRSR" id="PIRSR000398-1"/>
    </source>
</evidence>
<dbReference type="GO" id="GO:0009007">
    <property type="term" value="F:site-specific DNA-methyltransferase (adenine-specific) activity"/>
    <property type="evidence" value="ECO:0007669"/>
    <property type="project" value="UniProtKB-EC"/>
</dbReference>
<feature type="binding site" evidence="6">
    <location>
        <position position="56"/>
    </location>
    <ligand>
        <name>S-adenosyl-L-methionine</name>
        <dbReference type="ChEBI" id="CHEBI:59789"/>
    </ligand>
</feature>
<dbReference type="RefSeq" id="WP_160209979.1">
    <property type="nucleotide sequence ID" value="NZ_QXWZ01000016.1"/>
</dbReference>
<comment type="catalytic activity">
    <reaction evidence="5">
        <text>a 2'-deoxyadenosine in DNA + S-adenosyl-L-methionine = an N(6)-methyl-2'-deoxyadenosine in DNA + S-adenosyl-L-homocysteine + H(+)</text>
        <dbReference type="Rhea" id="RHEA:15197"/>
        <dbReference type="Rhea" id="RHEA-COMP:12418"/>
        <dbReference type="Rhea" id="RHEA-COMP:12419"/>
        <dbReference type="ChEBI" id="CHEBI:15378"/>
        <dbReference type="ChEBI" id="CHEBI:57856"/>
        <dbReference type="ChEBI" id="CHEBI:59789"/>
        <dbReference type="ChEBI" id="CHEBI:90615"/>
        <dbReference type="ChEBI" id="CHEBI:90616"/>
        <dbReference type="EC" id="2.1.1.72"/>
    </reaction>
</comment>
<feature type="binding site" evidence="6">
    <location>
        <position position="210"/>
    </location>
    <ligand>
        <name>S-adenosyl-L-methionine</name>
        <dbReference type="ChEBI" id="CHEBI:59789"/>
    </ligand>
</feature>
<dbReference type="GO" id="GO:0006298">
    <property type="term" value="P:mismatch repair"/>
    <property type="evidence" value="ECO:0007669"/>
    <property type="project" value="TreeGrafter"/>
</dbReference>
<dbReference type="AlphaFoldDB" id="A0A845RKB1"/>
<dbReference type="OrthoDB" id="9805629at2"/>
<feature type="binding site" evidence="6">
    <location>
        <position position="12"/>
    </location>
    <ligand>
        <name>S-adenosyl-L-methionine</name>
        <dbReference type="ChEBI" id="CHEBI:59789"/>
    </ligand>
</feature>
<comment type="caution">
    <text evidence="7">The sequence shown here is derived from an EMBL/GenBank/DDBJ whole genome shotgun (WGS) entry which is preliminary data.</text>
</comment>
<evidence type="ECO:0000256" key="2">
    <source>
        <dbReference type="ARBA" id="ARBA00022603"/>
    </source>
</evidence>
<dbReference type="GO" id="GO:0032259">
    <property type="term" value="P:methylation"/>
    <property type="evidence" value="ECO:0007669"/>
    <property type="project" value="UniProtKB-KW"/>
</dbReference>
<dbReference type="GO" id="GO:0009307">
    <property type="term" value="P:DNA restriction-modification system"/>
    <property type="evidence" value="ECO:0007669"/>
    <property type="project" value="InterPro"/>
</dbReference>
<gene>
    <name evidence="7" type="ORF">D3Z39_10075</name>
</gene>
<dbReference type="GO" id="GO:1904047">
    <property type="term" value="F:S-adenosyl-L-methionine binding"/>
    <property type="evidence" value="ECO:0007669"/>
    <property type="project" value="TreeGrafter"/>
</dbReference>
<dbReference type="EC" id="2.1.1.72" evidence="1"/>
<accession>A0A845RKB1</accession>
<evidence type="ECO:0000256" key="1">
    <source>
        <dbReference type="ARBA" id="ARBA00011900"/>
    </source>
</evidence>
<dbReference type="InterPro" id="IPR029063">
    <property type="entry name" value="SAM-dependent_MTases_sf"/>
</dbReference>
<keyword evidence="4" id="KW-0949">S-adenosyl-L-methionine</keyword>
<dbReference type="PANTHER" id="PTHR30481:SF4">
    <property type="entry name" value="SITE-SPECIFIC DNA-METHYLTRANSFERASE (ADENINE-SPECIFIC)"/>
    <property type="match status" value="1"/>
</dbReference>
<protein>
    <recommendedName>
        <fullName evidence="1">site-specific DNA-methyltransferase (adenine-specific)</fullName>
        <ecNumber evidence="1">2.1.1.72</ecNumber>
    </recommendedName>
</protein>
<evidence type="ECO:0000313" key="8">
    <source>
        <dbReference type="Proteomes" id="UP000446348"/>
    </source>
</evidence>
<feature type="binding site" evidence="6">
    <location>
        <position position="8"/>
    </location>
    <ligand>
        <name>S-adenosyl-L-methionine</name>
        <dbReference type="ChEBI" id="CHEBI:59789"/>
    </ligand>
</feature>
<dbReference type="PANTHER" id="PTHR30481">
    <property type="entry name" value="DNA ADENINE METHYLASE"/>
    <property type="match status" value="1"/>
</dbReference>
<evidence type="ECO:0000256" key="5">
    <source>
        <dbReference type="ARBA" id="ARBA00047942"/>
    </source>
</evidence>
<dbReference type="EMBL" id="QXWZ01000016">
    <property type="protein sequence ID" value="NBI79211.1"/>
    <property type="molecule type" value="Genomic_DNA"/>
</dbReference>
<evidence type="ECO:0000256" key="3">
    <source>
        <dbReference type="ARBA" id="ARBA00022679"/>
    </source>
</evidence>